<dbReference type="Pfam" id="PF02447">
    <property type="entry name" value="GntP_permease"/>
    <property type="match status" value="1"/>
</dbReference>
<evidence type="ECO:0000256" key="1">
    <source>
        <dbReference type="SAM" id="Phobius"/>
    </source>
</evidence>
<reference evidence="3" key="1">
    <citation type="submission" date="2016-10" db="EMBL/GenBank/DDBJ databases">
        <authorList>
            <person name="Varghese N."/>
            <person name="Submissions S."/>
        </authorList>
    </citation>
    <scope>NUCLEOTIDE SEQUENCE [LARGE SCALE GENOMIC DNA]</scope>
    <source>
        <strain evidence="3">DSM 21650</strain>
    </source>
</reference>
<dbReference type="GO" id="GO:0005886">
    <property type="term" value="C:plasma membrane"/>
    <property type="evidence" value="ECO:0007669"/>
    <property type="project" value="TreeGrafter"/>
</dbReference>
<evidence type="ECO:0000313" key="3">
    <source>
        <dbReference type="Proteomes" id="UP000198625"/>
    </source>
</evidence>
<evidence type="ECO:0000313" key="2">
    <source>
        <dbReference type="EMBL" id="SDZ04831.1"/>
    </source>
</evidence>
<sequence length="452" mass="47650">MPVLLSLAITIVLIIFLIIKLKTNPAVALFIGSLFMGISSKLGLVTTVSTITTGFGNTMAALGFSVGFGVMLGELVAATGAVQSIANNIVKFFSKDKSEYALGLTGFIVSIPVFYDVGYVVLMPLARALSKKGNKIIPYFAGALVAGLGIAHTFIPPTPGPLTGASLLGVDVGAMILWGIVIGFPTFILAMFVYDKFFLSRKNFWDPTKDEEYDEAHAAEQRKLESELIKDEKELPGFFLSLLPVFVPIILIILGTVSSVTMGAENVPEIIKFVSDKHVAMFFGLLSAILLALSRNMKLGEIEKVLNTSLSSIGTVLFITGSGASLGAVLGAVKVGDALLEVVGAINIHPILFVWLIAALLKLAQGSGTVAMITTVSMVAPMAAQLDVAPVFLALAAFSGTLATAHVNDSAFWITSKMAGLTVTGGFKVYTLVCALQAVISLILIFAASFIF</sequence>
<dbReference type="OrthoDB" id="9787129at2"/>
<dbReference type="Proteomes" id="UP000198625">
    <property type="component" value="Unassembled WGS sequence"/>
</dbReference>
<dbReference type="PANTHER" id="PTHR30354">
    <property type="entry name" value="GNT FAMILY GLUCONATE TRANSPORTER"/>
    <property type="match status" value="1"/>
</dbReference>
<feature type="transmembrane region" description="Helical" evidence="1">
    <location>
        <begin position="27"/>
        <end position="48"/>
    </location>
</feature>
<dbReference type="STRING" id="415015.SAMN05660462_01663"/>
<feature type="transmembrane region" description="Helical" evidence="1">
    <location>
        <begin position="278"/>
        <end position="297"/>
    </location>
</feature>
<feature type="transmembrane region" description="Helical" evidence="1">
    <location>
        <begin position="175"/>
        <end position="194"/>
    </location>
</feature>
<protein>
    <submittedName>
        <fullName evidence="2">Gluconate:H+ symporter, GntP family</fullName>
    </submittedName>
</protein>
<keyword evidence="1" id="KW-1133">Transmembrane helix</keyword>
<dbReference type="EMBL" id="FNQE01000016">
    <property type="protein sequence ID" value="SDZ04831.1"/>
    <property type="molecule type" value="Genomic_DNA"/>
</dbReference>
<gene>
    <name evidence="2" type="ORF">SAMN05660462_01663</name>
</gene>
<keyword evidence="1" id="KW-0812">Transmembrane</keyword>
<dbReference type="PANTHER" id="PTHR30354:SF11">
    <property type="entry name" value="PERMEASE"/>
    <property type="match status" value="1"/>
</dbReference>
<proteinExistence type="predicted"/>
<keyword evidence="1" id="KW-0472">Membrane</keyword>
<feature type="transmembrane region" description="Helical" evidence="1">
    <location>
        <begin position="60"/>
        <end position="80"/>
    </location>
</feature>
<feature type="transmembrane region" description="Helical" evidence="1">
    <location>
        <begin position="136"/>
        <end position="155"/>
    </location>
</feature>
<dbReference type="NCBIfam" id="TIGR00791">
    <property type="entry name" value="gntP"/>
    <property type="match status" value="1"/>
</dbReference>
<name>A0A1H3PV62_9FIRM</name>
<dbReference type="InterPro" id="IPR003474">
    <property type="entry name" value="Glcn_transporter"/>
</dbReference>
<feature type="transmembrane region" description="Helical" evidence="1">
    <location>
        <begin position="388"/>
        <end position="407"/>
    </location>
</feature>
<organism evidence="2 3">
    <name type="scientific">Proteiniborus ethanoligenes</name>
    <dbReference type="NCBI Taxonomy" id="415015"/>
    <lineage>
        <taxon>Bacteria</taxon>
        <taxon>Bacillati</taxon>
        <taxon>Bacillota</taxon>
        <taxon>Clostridia</taxon>
        <taxon>Eubacteriales</taxon>
        <taxon>Proteiniborus</taxon>
    </lineage>
</organism>
<dbReference type="AlphaFoldDB" id="A0A1H3PV62"/>
<feature type="transmembrane region" description="Helical" evidence="1">
    <location>
        <begin position="100"/>
        <end position="124"/>
    </location>
</feature>
<keyword evidence="3" id="KW-1185">Reference proteome</keyword>
<feature type="transmembrane region" description="Helical" evidence="1">
    <location>
        <begin position="238"/>
        <end position="258"/>
    </location>
</feature>
<feature type="transmembrane region" description="Helical" evidence="1">
    <location>
        <begin position="353"/>
        <end position="376"/>
    </location>
</feature>
<dbReference type="RefSeq" id="WP_091729765.1">
    <property type="nucleotide sequence ID" value="NZ_FNQE01000016.1"/>
</dbReference>
<accession>A0A1H3PV62</accession>
<feature type="transmembrane region" description="Helical" evidence="1">
    <location>
        <begin position="427"/>
        <end position="451"/>
    </location>
</feature>
<dbReference type="GO" id="GO:0015128">
    <property type="term" value="F:gluconate transmembrane transporter activity"/>
    <property type="evidence" value="ECO:0007669"/>
    <property type="project" value="InterPro"/>
</dbReference>
<feature type="transmembrane region" description="Helical" evidence="1">
    <location>
        <begin position="309"/>
        <end position="333"/>
    </location>
</feature>